<protein>
    <submittedName>
        <fullName evidence="1">Uncharacterized protein</fullName>
    </submittedName>
</protein>
<organism evidence="1 2">
    <name type="scientific">Paenibacillus medicaginis</name>
    <dbReference type="NCBI Taxonomy" id="1470560"/>
    <lineage>
        <taxon>Bacteria</taxon>
        <taxon>Bacillati</taxon>
        <taxon>Bacillota</taxon>
        <taxon>Bacilli</taxon>
        <taxon>Bacillales</taxon>
        <taxon>Paenibacillaceae</taxon>
        <taxon>Paenibacillus</taxon>
    </lineage>
</organism>
<proteinExistence type="predicted"/>
<gene>
    <name evidence="1" type="ORF">ACE5LO_11620</name>
</gene>
<keyword evidence="2" id="KW-1185">Reference proteome</keyword>
<evidence type="ECO:0000313" key="2">
    <source>
        <dbReference type="Proteomes" id="UP001580430"/>
    </source>
</evidence>
<sequence length="84" mass="9383">MSYAYLDQSEYRVLHVVAAEGTASKHGKYVQTDIDTEGTGYPAVNGESIVYYSELDEAYIKGNRKDGKLIPTPRVIRDLADQLK</sequence>
<reference evidence="1 2" key="1">
    <citation type="submission" date="2024-09" db="EMBL/GenBank/DDBJ databases">
        <title>Paenibacillus zeirhizospherea sp. nov., isolated from surface of the maize (Zea mays) roots in a horticulture field, Hungary.</title>
        <authorList>
            <person name="Marton D."/>
            <person name="Farkas M."/>
            <person name="Bedics A."/>
            <person name="Toth E."/>
            <person name="Tancsics A."/>
            <person name="Boka K."/>
            <person name="Marati G."/>
            <person name="Kriszt B."/>
            <person name="Cserhati M."/>
        </authorList>
    </citation>
    <scope>NUCLEOTIDE SEQUENCE [LARGE SCALE GENOMIC DNA]</scope>
    <source>
        <strain evidence="1 2">JCM 18446</strain>
    </source>
</reference>
<dbReference type="Proteomes" id="UP001580430">
    <property type="component" value="Unassembled WGS sequence"/>
</dbReference>
<name>A0ABV5C0J3_9BACL</name>
<comment type="caution">
    <text evidence="1">The sequence shown here is derived from an EMBL/GenBank/DDBJ whole genome shotgun (WGS) entry which is preliminary data.</text>
</comment>
<dbReference type="EMBL" id="JBHIRY010000009">
    <property type="protein sequence ID" value="MFB5761040.1"/>
    <property type="molecule type" value="Genomic_DNA"/>
</dbReference>
<accession>A0ABV5C0J3</accession>
<dbReference type="RefSeq" id="WP_375520189.1">
    <property type="nucleotide sequence ID" value="NZ_JBHIRY010000009.1"/>
</dbReference>
<evidence type="ECO:0000313" key="1">
    <source>
        <dbReference type="EMBL" id="MFB5761040.1"/>
    </source>
</evidence>